<sequence>MWMPQVVALLRLLFTQNLSGISDCHW</sequence>
<organism evidence="1">
    <name type="scientific">Rhizophora mucronata</name>
    <name type="common">Asiatic mangrove</name>
    <dbReference type="NCBI Taxonomy" id="61149"/>
    <lineage>
        <taxon>Eukaryota</taxon>
        <taxon>Viridiplantae</taxon>
        <taxon>Streptophyta</taxon>
        <taxon>Embryophyta</taxon>
        <taxon>Tracheophyta</taxon>
        <taxon>Spermatophyta</taxon>
        <taxon>Magnoliopsida</taxon>
        <taxon>eudicotyledons</taxon>
        <taxon>Gunneridae</taxon>
        <taxon>Pentapetalae</taxon>
        <taxon>rosids</taxon>
        <taxon>fabids</taxon>
        <taxon>Malpighiales</taxon>
        <taxon>Rhizophoraceae</taxon>
        <taxon>Rhizophora</taxon>
    </lineage>
</organism>
<dbReference type="EMBL" id="GGEC01020274">
    <property type="protein sequence ID" value="MBX00758.1"/>
    <property type="molecule type" value="Transcribed_RNA"/>
</dbReference>
<reference evidence="1" key="1">
    <citation type="submission" date="2018-02" db="EMBL/GenBank/DDBJ databases">
        <title>Rhizophora mucronata_Transcriptome.</title>
        <authorList>
            <person name="Meera S.P."/>
            <person name="Sreeshan A."/>
            <person name="Augustine A."/>
        </authorList>
    </citation>
    <scope>NUCLEOTIDE SEQUENCE</scope>
    <source>
        <tissue evidence="1">Leaf</tissue>
    </source>
</reference>
<proteinExistence type="predicted"/>
<accession>A0A2P2K4U7</accession>
<evidence type="ECO:0000313" key="1">
    <source>
        <dbReference type="EMBL" id="MBX00758.1"/>
    </source>
</evidence>
<dbReference type="AlphaFoldDB" id="A0A2P2K4U7"/>
<protein>
    <submittedName>
        <fullName evidence="1">Glutamate decarboxylase</fullName>
    </submittedName>
</protein>
<name>A0A2P2K4U7_RHIMU</name>